<evidence type="ECO:0000313" key="1">
    <source>
        <dbReference type="EMBL" id="OGF67512.1"/>
    </source>
</evidence>
<dbReference type="InterPro" id="IPR001087">
    <property type="entry name" value="GDSL"/>
</dbReference>
<comment type="caution">
    <text evidence="1">The sequence shown here is derived from an EMBL/GenBank/DDBJ whole genome shotgun (WGS) entry which is preliminary data.</text>
</comment>
<accession>A0A1F5VVL3</accession>
<dbReference type="EMBL" id="MFGW01000047">
    <property type="protein sequence ID" value="OGF67512.1"/>
    <property type="molecule type" value="Genomic_DNA"/>
</dbReference>
<evidence type="ECO:0000313" key="2">
    <source>
        <dbReference type="Proteomes" id="UP000178943"/>
    </source>
</evidence>
<dbReference type="Gene3D" id="3.40.50.1110">
    <property type="entry name" value="SGNH hydrolase"/>
    <property type="match status" value="1"/>
</dbReference>
<dbReference type="SUPFAM" id="SSF52266">
    <property type="entry name" value="SGNH hydrolase"/>
    <property type="match status" value="1"/>
</dbReference>
<proteinExistence type="predicted"/>
<dbReference type="STRING" id="1817863.A2Y62_06150"/>
<organism evidence="1 2">
    <name type="scientific">Candidatus Fischerbacteria bacterium RBG_13_37_8</name>
    <dbReference type="NCBI Taxonomy" id="1817863"/>
    <lineage>
        <taxon>Bacteria</taxon>
        <taxon>Candidatus Fischeribacteriota</taxon>
    </lineage>
</organism>
<reference evidence="1 2" key="1">
    <citation type="journal article" date="2016" name="Nat. Commun.">
        <title>Thousands of microbial genomes shed light on interconnected biogeochemical processes in an aquifer system.</title>
        <authorList>
            <person name="Anantharaman K."/>
            <person name="Brown C.T."/>
            <person name="Hug L.A."/>
            <person name="Sharon I."/>
            <person name="Castelle C.J."/>
            <person name="Probst A.J."/>
            <person name="Thomas B.C."/>
            <person name="Singh A."/>
            <person name="Wilkins M.J."/>
            <person name="Karaoz U."/>
            <person name="Brodie E.L."/>
            <person name="Williams K.H."/>
            <person name="Hubbard S.S."/>
            <person name="Banfield J.F."/>
        </authorList>
    </citation>
    <scope>NUCLEOTIDE SEQUENCE [LARGE SCALE GENOMIC DNA]</scope>
</reference>
<dbReference type="InterPro" id="IPR036514">
    <property type="entry name" value="SGNH_hydro_sf"/>
</dbReference>
<gene>
    <name evidence="1" type="ORF">A2Y62_06150</name>
</gene>
<name>A0A1F5VVL3_9BACT</name>
<dbReference type="CDD" id="cd00229">
    <property type="entry name" value="SGNH_hydrolase"/>
    <property type="match status" value="1"/>
</dbReference>
<dbReference type="Proteomes" id="UP000178943">
    <property type="component" value="Unassembled WGS sequence"/>
</dbReference>
<dbReference type="Pfam" id="PF00657">
    <property type="entry name" value="Lipase_GDSL"/>
    <property type="match status" value="1"/>
</dbReference>
<evidence type="ECO:0008006" key="3">
    <source>
        <dbReference type="Google" id="ProtNLM"/>
    </source>
</evidence>
<dbReference type="GO" id="GO:0016788">
    <property type="term" value="F:hydrolase activity, acting on ester bonds"/>
    <property type="evidence" value="ECO:0007669"/>
    <property type="project" value="InterPro"/>
</dbReference>
<protein>
    <recommendedName>
        <fullName evidence="3">SGNH hydrolase-type esterase domain-containing protein</fullName>
    </recommendedName>
</protein>
<sequence length="439" mass="51595">MKRKKFFFVFLTFILVIVVSGALMEIVLRRVHTIRMQKARANLDTEICTMASKHPELIWENRPYKCFYNGKGYRDFDYTLVKPANVFRIIIIGDSVALGQGMPFNKIYGKMLEQMLNSRLKSSKTFEVIILARSGYSMQQELFILQHETLSFSPDLIIWSYMLNDPAHPVFHDVSYQLADYYYNPKSYLLNFIEYQLFLLNEKKQARHCPDEFHAKLHCIYWDKLQKNFHLLGSFSKTNAIPIVFMIHPVFEKDAFKRYSLAGLHEKIANSVRVEGLHDLDLLPLYRPYDGVKLFLKEGNRTDPWHPNAKGHMLIATGLFRYVLKHNFFTTNEHSITYIKRRVKALKWKRGDNSDLDRFTGIYRLTSENLIKVIRNGDMLKADFGIERFGRLFRKGEVRFFAPKWKMKFIFHISPGGEVQLVSLLSNNRKTMARRTTAN</sequence>
<dbReference type="AlphaFoldDB" id="A0A1F5VVL3"/>